<feature type="transmembrane region" description="Helical" evidence="1">
    <location>
        <begin position="59"/>
        <end position="81"/>
    </location>
</feature>
<evidence type="ECO:0000256" key="1">
    <source>
        <dbReference type="SAM" id="Phobius"/>
    </source>
</evidence>
<proteinExistence type="predicted"/>
<keyword evidence="1" id="KW-0472">Membrane</keyword>
<dbReference type="RefSeq" id="WP_154799423.1">
    <property type="nucleotide sequence ID" value="NZ_CP052757.1"/>
</dbReference>
<keyword evidence="1" id="KW-1133">Transmembrane helix</keyword>
<evidence type="ECO:0000313" key="3">
    <source>
        <dbReference type="Proteomes" id="UP000451354"/>
    </source>
</evidence>
<dbReference type="KEGG" id="cprt:FIC82_018220"/>
<dbReference type="AlphaFoldDB" id="A0A6M5UL09"/>
<keyword evidence="1" id="KW-0812">Transmembrane</keyword>
<dbReference type="OrthoDB" id="5137482at2"/>
<organism evidence="2 3">
    <name type="scientific">Cellulosimicrobium protaetiae</name>
    <dbReference type="NCBI Taxonomy" id="2587808"/>
    <lineage>
        <taxon>Bacteria</taxon>
        <taxon>Bacillati</taxon>
        <taxon>Actinomycetota</taxon>
        <taxon>Actinomycetes</taxon>
        <taxon>Micrococcales</taxon>
        <taxon>Promicromonosporaceae</taxon>
        <taxon>Cellulosimicrobium</taxon>
    </lineage>
</organism>
<keyword evidence="3" id="KW-1185">Reference proteome</keyword>
<name>A0A6M5UL09_9MICO</name>
<dbReference type="Proteomes" id="UP000451354">
    <property type="component" value="Chromosome"/>
</dbReference>
<reference evidence="2 3" key="1">
    <citation type="journal article" date="2022" name="Int. J. Syst. Evol. Microbiol.">
        <title>Cellulosimicrobium protaetiae sp. nov., isolated from the gut of the larva of Protaetia brevitarsis seulensis.</title>
        <authorList>
            <person name="Le Han H."/>
            <person name="Nguyen T.T.H."/>
            <person name="Li Z."/>
            <person name="Shin N.R."/>
            <person name="Kim S.G."/>
        </authorList>
    </citation>
    <scope>NUCLEOTIDE SEQUENCE [LARGE SCALE GENOMIC DNA]</scope>
    <source>
        <strain evidence="2 3">BI34</strain>
    </source>
</reference>
<dbReference type="EMBL" id="CP052757">
    <property type="protein sequence ID" value="QJW37818.1"/>
    <property type="molecule type" value="Genomic_DNA"/>
</dbReference>
<accession>A0A6M5UL09</accession>
<sequence length="411" mass="41789">MTTHHARDDWETTPDDGEALAHALRTMADDAPAPSADVPSRLRAVRSQVRRRRAAKKTALGAATLGVVAVLAVGATQLPAWDSSEPLPAEPPRPVSVACGTTVDLDPLPDDGPLILPAFAVVLEGDGEVAAGDRWNGMLRVTGGTVGPGHTVRLVDVDLVATRGLEVVGVPAEPVVPSQESAVENDTTGPRIGAHFVSCESGAPLAPGTYDVYAGATLLPGTGELPLVAGPVSIDVGDRPTTPSPVVGYQPPWLEGTPVSCGMSADDLAPLAGPGLTLETRGLATEEPGVVDTSLTNAGSERFSGVVASVGPVAWVRDGIVVAVGPNALESPLEVELAPDQLLDLGAQAIATDYCSPGTDGLFTTPVTPGDYDLVPYQGVLTSSGADYAAWAVGDPVAVTLGTDGTIVPRG</sequence>
<evidence type="ECO:0000313" key="2">
    <source>
        <dbReference type="EMBL" id="QJW37818.1"/>
    </source>
</evidence>
<protein>
    <submittedName>
        <fullName evidence="2">Uncharacterized protein</fullName>
    </submittedName>
</protein>
<gene>
    <name evidence="2" type="ORF">FIC82_018220</name>
</gene>